<evidence type="ECO:0000256" key="6">
    <source>
        <dbReference type="ARBA" id="ARBA00023077"/>
    </source>
</evidence>
<evidence type="ECO:0000256" key="9">
    <source>
        <dbReference type="PROSITE-ProRule" id="PRU01360"/>
    </source>
</evidence>
<comment type="subcellular location">
    <subcellularLocation>
        <location evidence="1 9">Cell outer membrane</location>
        <topology evidence="1 9">Multi-pass membrane protein</topology>
    </subcellularLocation>
</comment>
<keyword evidence="4 9" id="KW-1134">Transmembrane beta strand</keyword>
<dbReference type="InterPro" id="IPR000531">
    <property type="entry name" value="Beta-barrel_TonB"/>
</dbReference>
<dbReference type="Proteomes" id="UP000239151">
    <property type="component" value="Unassembled WGS sequence"/>
</dbReference>
<dbReference type="InterPro" id="IPR036942">
    <property type="entry name" value="Beta-barrel_TonB_sf"/>
</dbReference>
<dbReference type="InterPro" id="IPR012910">
    <property type="entry name" value="Plug_dom"/>
</dbReference>
<dbReference type="Pfam" id="PF00593">
    <property type="entry name" value="TonB_dep_Rec_b-barrel"/>
    <property type="match status" value="1"/>
</dbReference>
<keyword evidence="5 9" id="KW-0812">Transmembrane</keyword>
<dbReference type="PROSITE" id="PS52016">
    <property type="entry name" value="TONB_DEPENDENT_REC_3"/>
    <property type="match status" value="1"/>
</dbReference>
<evidence type="ECO:0000259" key="12">
    <source>
        <dbReference type="Pfam" id="PF07715"/>
    </source>
</evidence>
<dbReference type="GO" id="GO:0009279">
    <property type="term" value="C:cell outer membrane"/>
    <property type="evidence" value="ECO:0007669"/>
    <property type="project" value="UniProtKB-SubCell"/>
</dbReference>
<evidence type="ECO:0000256" key="2">
    <source>
        <dbReference type="ARBA" id="ARBA00009810"/>
    </source>
</evidence>
<keyword evidence="6 10" id="KW-0798">TonB box</keyword>
<protein>
    <submittedName>
        <fullName evidence="13">TonB-dependent receptor</fullName>
    </submittedName>
</protein>
<evidence type="ECO:0000313" key="14">
    <source>
        <dbReference type="Proteomes" id="UP000239151"/>
    </source>
</evidence>
<comment type="caution">
    <text evidence="13">The sequence shown here is derived from an EMBL/GenBank/DDBJ whole genome shotgun (WGS) entry which is preliminary data.</text>
</comment>
<proteinExistence type="inferred from homology"/>
<dbReference type="GO" id="GO:0044718">
    <property type="term" value="P:siderophore transmembrane transport"/>
    <property type="evidence" value="ECO:0007669"/>
    <property type="project" value="TreeGrafter"/>
</dbReference>
<dbReference type="GO" id="GO:0015344">
    <property type="term" value="F:siderophore uptake transmembrane transporter activity"/>
    <property type="evidence" value="ECO:0007669"/>
    <property type="project" value="TreeGrafter"/>
</dbReference>
<dbReference type="PANTHER" id="PTHR30069">
    <property type="entry name" value="TONB-DEPENDENT OUTER MEMBRANE RECEPTOR"/>
    <property type="match status" value="1"/>
</dbReference>
<dbReference type="InterPro" id="IPR037066">
    <property type="entry name" value="Plug_dom_sf"/>
</dbReference>
<accession>A0A2S9TH13</accession>
<keyword evidence="8 9" id="KW-0998">Cell outer membrane</keyword>
<dbReference type="EMBL" id="NXGI01000005">
    <property type="protein sequence ID" value="PRM98111.1"/>
    <property type="molecule type" value="Genomic_DNA"/>
</dbReference>
<keyword evidence="13" id="KW-0675">Receptor</keyword>
<reference evidence="13 14" key="1">
    <citation type="submission" date="2017-09" db="EMBL/GenBank/DDBJ databases">
        <title>Reassesment of A. cryaerophilus.</title>
        <authorList>
            <person name="Perez-Cataluna A."/>
            <person name="Collado L."/>
            <person name="Salgado O."/>
            <person name="Lefinanco V."/>
            <person name="Figueras M.J."/>
        </authorList>
    </citation>
    <scope>NUCLEOTIDE SEQUENCE [LARGE SCALE GENOMIC DNA]</scope>
    <source>
        <strain evidence="13 14">LMG 9065</strain>
    </source>
</reference>
<dbReference type="Pfam" id="PF07715">
    <property type="entry name" value="Plug"/>
    <property type="match status" value="1"/>
</dbReference>
<evidence type="ECO:0000256" key="8">
    <source>
        <dbReference type="ARBA" id="ARBA00023237"/>
    </source>
</evidence>
<evidence type="ECO:0000256" key="3">
    <source>
        <dbReference type="ARBA" id="ARBA00022448"/>
    </source>
</evidence>
<evidence type="ECO:0000256" key="5">
    <source>
        <dbReference type="ARBA" id="ARBA00022692"/>
    </source>
</evidence>
<evidence type="ECO:0000259" key="11">
    <source>
        <dbReference type="Pfam" id="PF00593"/>
    </source>
</evidence>
<evidence type="ECO:0000313" key="13">
    <source>
        <dbReference type="EMBL" id="PRM98111.1"/>
    </source>
</evidence>
<dbReference type="Gene3D" id="2.170.130.10">
    <property type="entry name" value="TonB-dependent receptor, plug domain"/>
    <property type="match status" value="1"/>
</dbReference>
<evidence type="ECO:0000256" key="1">
    <source>
        <dbReference type="ARBA" id="ARBA00004571"/>
    </source>
</evidence>
<comment type="similarity">
    <text evidence="2 9 10">Belongs to the TonB-dependent receptor family.</text>
</comment>
<feature type="domain" description="TonB-dependent receptor plug" evidence="12">
    <location>
        <begin position="35"/>
        <end position="130"/>
    </location>
</feature>
<evidence type="ECO:0000256" key="4">
    <source>
        <dbReference type="ARBA" id="ARBA00022452"/>
    </source>
</evidence>
<gene>
    <name evidence="13" type="ORF">CJ670_03505</name>
</gene>
<organism evidence="13 14">
    <name type="scientific">Aliarcobacter cryaerophilus</name>
    <dbReference type="NCBI Taxonomy" id="28198"/>
    <lineage>
        <taxon>Bacteria</taxon>
        <taxon>Pseudomonadati</taxon>
        <taxon>Campylobacterota</taxon>
        <taxon>Epsilonproteobacteria</taxon>
        <taxon>Campylobacterales</taxon>
        <taxon>Arcobacteraceae</taxon>
        <taxon>Aliarcobacter</taxon>
    </lineage>
</organism>
<evidence type="ECO:0000256" key="10">
    <source>
        <dbReference type="RuleBase" id="RU003357"/>
    </source>
</evidence>
<sequence length="682" mass="77162">MKINKKVISLSLVISQSLLFADTSILEELKIEEKKEFKTNSTNIDLQEVEQNQANSLTEIFKNNSSIEVGGGAINVQRIYLRGIESSNLNISLDGSKQGKNMFQHRSNEIGINPDLLKVVDVKTSPDASKAAALGGSIEMTTKDAQDFRRGDKKYGAIFKTGYNTNAYTKYGNATAYQVFNNNLGAYISVSGVNSDNYKDGNGNSETATAYHDRDYLFKISLLDKNNHDLRLTINQNENSGNSRWAGTEYRPQPNQLEKIISTTTNYALNHNYNPNNLLNLDTNLNLTDISLKRENANNNDGKRDYDNKNIGLKLQNHFDFDISSTTNRVSIGGEIQKENGKGSFYISDLKPADKPRTKYSDLNSQNKALFIQNRTEIGPLGINYGLRYDYYNFETGLGKQSDDTFSPNIGLDYEITENSLIYANYGKASRMTGLIPFTWALNTKIGSTYSKDLKAEKSNRYKIAYKYNKRDTFLNDDYITFDLNLFQTKINDFIVSKDTNCNSGKCGSGEGGWTLQDIYNKDDEFKSKGFEIKTSYNYDIFSTSFAYTQIDTNNNPSDTNNSSEINEDQYIRRVGGYDSKKFVWNSQLELSNKLAVDYTLNAVNGTDVLDSSNNEIKRAGYTTHDVSMKYKLNSDWTLFAAVNNLTNKQYANATTISTKNQANVYRYEMGRDYRFAVKYEF</sequence>
<dbReference type="PANTHER" id="PTHR30069:SF41">
    <property type="entry name" value="HEME_HEMOPEXIN UTILIZATION PROTEIN C"/>
    <property type="match status" value="1"/>
</dbReference>
<dbReference type="AlphaFoldDB" id="A0A2S9TH13"/>
<dbReference type="InterPro" id="IPR039426">
    <property type="entry name" value="TonB-dep_rcpt-like"/>
</dbReference>
<keyword evidence="3 9" id="KW-0813">Transport</keyword>
<dbReference type="Gene3D" id="2.40.170.20">
    <property type="entry name" value="TonB-dependent receptor, beta-barrel domain"/>
    <property type="match status" value="1"/>
</dbReference>
<dbReference type="SUPFAM" id="SSF56935">
    <property type="entry name" value="Porins"/>
    <property type="match status" value="1"/>
</dbReference>
<keyword evidence="7 9" id="KW-0472">Membrane</keyword>
<name>A0A2S9TH13_9BACT</name>
<evidence type="ECO:0000256" key="7">
    <source>
        <dbReference type="ARBA" id="ARBA00023136"/>
    </source>
</evidence>
<feature type="domain" description="TonB-dependent receptor-like beta-barrel" evidence="11">
    <location>
        <begin position="214"/>
        <end position="646"/>
    </location>
</feature>